<dbReference type="Gene3D" id="2.170.260.10">
    <property type="entry name" value="paz domain"/>
    <property type="match status" value="1"/>
</dbReference>
<dbReference type="SMART" id="SM01163">
    <property type="entry name" value="DUF1785"/>
    <property type="match status" value="1"/>
</dbReference>
<dbReference type="Pfam" id="PF02170">
    <property type="entry name" value="PAZ"/>
    <property type="match status" value="1"/>
</dbReference>
<dbReference type="GO" id="GO:0003723">
    <property type="term" value="F:RNA binding"/>
    <property type="evidence" value="ECO:0007669"/>
    <property type="project" value="InterPro"/>
</dbReference>
<dbReference type="SUPFAM" id="SSF101690">
    <property type="entry name" value="PAZ domain"/>
    <property type="match status" value="1"/>
</dbReference>
<evidence type="ECO:0000259" key="1">
    <source>
        <dbReference type="SMART" id="SM01163"/>
    </source>
</evidence>
<dbReference type="Pfam" id="PF16488">
    <property type="entry name" value="ArgoL2"/>
    <property type="match status" value="1"/>
</dbReference>
<proteinExistence type="predicted"/>
<dbReference type="InterPro" id="IPR014811">
    <property type="entry name" value="ArgoL1"/>
</dbReference>
<dbReference type="EMBL" id="GEZM01101806">
    <property type="protein sequence ID" value="JAV52287.1"/>
    <property type="molecule type" value="Transcribed_RNA"/>
</dbReference>
<evidence type="ECO:0000313" key="2">
    <source>
        <dbReference type="EMBL" id="JAV52283.1"/>
    </source>
</evidence>
<accession>A0A1Y1JTB3</accession>
<sequence>MMSYMRTMDDNGDINSYPKFPEMIDALNIILGHDARSKQGEITAIGGSRFFPFNKNSITTSLTQDYRTLIAARGFFQSARLATGRLLLNTNITHGVFRVAGKMDQIMKSLAIQQVARGDHKLKRLVGAFAKFLPRAKVWATFTIGNGTNVRRSKTLQGIVTKLTASSADGPNRPTVNPAYEYPGPKNIKFWLEEENRFITVHDYYKKKYGMNLQDFPVLNLGTSKRPTFFPAEVIEIQPGQCVKAKLTGEETTVMLAFACRTPYENALSISSDARKVLQYDDNATLEKFGVSVDKNLATVNGRVLNVPAVAYIDATKKKMSVKWIPEHESCQGR</sequence>
<feature type="domain" description="Argonaute linker 1" evidence="1">
    <location>
        <begin position="43"/>
        <end position="100"/>
    </location>
</feature>
<dbReference type="InterPro" id="IPR036085">
    <property type="entry name" value="PAZ_dom_sf"/>
</dbReference>
<dbReference type="InterPro" id="IPR032472">
    <property type="entry name" value="ArgoL2"/>
</dbReference>
<dbReference type="InterPro" id="IPR003100">
    <property type="entry name" value="PAZ_dom"/>
</dbReference>
<dbReference type="Pfam" id="PF08699">
    <property type="entry name" value="ArgoL1"/>
    <property type="match status" value="1"/>
</dbReference>
<name>A0A1Y1JTB3_PHOPY</name>
<protein>
    <recommendedName>
        <fullName evidence="1">Argonaute linker 1 domain-containing protein</fullName>
    </recommendedName>
</protein>
<dbReference type="CDD" id="cd02846">
    <property type="entry name" value="PAZ_argonaute_like"/>
    <property type="match status" value="1"/>
</dbReference>
<dbReference type="AlphaFoldDB" id="A0A1Y1JTB3"/>
<dbReference type="PANTHER" id="PTHR22891">
    <property type="entry name" value="EUKARYOTIC TRANSLATION INITIATION FACTOR 2C"/>
    <property type="match status" value="1"/>
</dbReference>
<reference evidence="2" key="1">
    <citation type="journal article" date="2016" name="Sci. Rep.">
        <title>Molecular characterization of firefly nuptial gifts: a multi-omics approach sheds light on postcopulatory sexual selection.</title>
        <authorList>
            <person name="Al-Wathiqui N."/>
            <person name="Fallon T.R."/>
            <person name="South A."/>
            <person name="Weng J.K."/>
            <person name="Lewis S.M."/>
        </authorList>
    </citation>
    <scope>NUCLEOTIDE SEQUENCE</scope>
</reference>
<organism evidence="2">
    <name type="scientific">Photinus pyralis</name>
    <name type="common">Common eastern firefly</name>
    <name type="synonym">Lampyris pyralis</name>
    <dbReference type="NCBI Taxonomy" id="7054"/>
    <lineage>
        <taxon>Eukaryota</taxon>
        <taxon>Metazoa</taxon>
        <taxon>Ecdysozoa</taxon>
        <taxon>Arthropoda</taxon>
        <taxon>Hexapoda</taxon>
        <taxon>Insecta</taxon>
        <taxon>Pterygota</taxon>
        <taxon>Neoptera</taxon>
        <taxon>Endopterygota</taxon>
        <taxon>Coleoptera</taxon>
        <taxon>Polyphaga</taxon>
        <taxon>Elateriformia</taxon>
        <taxon>Elateroidea</taxon>
        <taxon>Lampyridae</taxon>
        <taxon>Lampyrinae</taxon>
        <taxon>Photinus</taxon>
    </lineage>
</organism>
<dbReference type="EMBL" id="GEZM01101808">
    <property type="protein sequence ID" value="JAV52283.1"/>
    <property type="molecule type" value="Transcribed_RNA"/>
</dbReference>